<feature type="region of interest" description="Disordered" evidence="4">
    <location>
        <begin position="85"/>
        <end position="165"/>
    </location>
</feature>
<proteinExistence type="inferred from homology"/>
<keyword evidence="6" id="KW-1185">Reference proteome</keyword>
<dbReference type="PANTHER" id="PTHR13091:SF0">
    <property type="entry name" value="NONSENSE-MEDIATED MRNA DECAY FACTOR SMG8"/>
    <property type="match status" value="1"/>
</dbReference>
<feature type="compositionally biased region" description="Low complexity" evidence="4">
    <location>
        <begin position="199"/>
        <end position="210"/>
    </location>
</feature>
<dbReference type="Pfam" id="PF10220">
    <property type="entry name" value="Smg8_Smg9"/>
    <property type="match status" value="4"/>
</dbReference>
<organism evidence="5">
    <name type="scientific">Spirodela intermedia</name>
    <name type="common">Intermediate duckweed</name>
    <dbReference type="NCBI Taxonomy" id="51605"/>
    <lineage>
        <taxon>Eukaryota</taxon>
        <taxon>Viridiplantae</taxon>
        <taxon>Streptophyta</taxon>
        <taxon>Embryophyta</taxon>
        <taxon>Tracheophyta</taxon>
        <taxon>Spermatophyta</taxon>
        <taxon>Magnoliopsida</taxon>
        <taxon>Liliopsida</taxon>
        <taxon>Araceae</taxon>
        <taxon>Lemnoideae</taxon>
        <taxon>Spirodela</taxon>
    </lineage>
</organism>
<feature type="region of interest" description="Disordered" evidence="4">
    <location>
        <begin position="192"/>
        <end position="237"/>
    </location>
</feature>
<evidence type="ECO:0000256" key="2">
    <source>
        <dbReference type="ARBA" id="ARBA00023161"/>
    </source>
</evidence>
<sequence length="1042" mass="114338">MQPWLSGGSGDERWDGRLDSFLEESDSDDLRGLLLMFSVCHVIIFLHEGMRFDTHLLKKFRILQCAKHALAPFIRSHIMSTMAYRASPSNTKPPVQIKSSASPGRTGSSRHGSAVSPGRTSSGRHGLAVSPGKIGSSRHGLVASPGRTGGSRHGSAISLMSGSGSHPSMLPGQCIPAILFVFLDDSFNGLTGGEDSSDSHSISQSSSTTSVPRPGLSSKGSSSIVMLSRPMNKPEGSLRKKLQASLEAQIRFLIKKCRILSNVESGPPGSRSSANAHSIPLFSLDSSRVAVLLDRPMARRGESLDYITDIIELILNSKATDDMLESNDLDSSNEDIQSIKDFISRQTDALRGRGSIPSSASTGSVAGVGMVAAAAAAAAASAASGKPISAPELPSLEKWLSSSRHILEGLLFANNVSVDDKENMKIMTHKNLPARESAITCLEGNKGLSMEFSMSWCQRALPAAKEIYLKELPACYPTALHRTQLEKALNAFFRMVKGPAVQIIAKRLEEECTSMWESGRQLCDAISLTGKPCMHQMHHFTSSTLEKGDKKHSSGFVFLHACACGRSRRLRDDPFDFDSANLTFSCFPKCENHLPRLVLPEGNKIGPLPASSWILTRLGGARYYDPSKGLFQSGFRPNENFLLKWTISLQKHGKLSTDTAQSMAMANSYLDANTAPIMVEEINESDSQLGTSENDQRKTTENITSGSSINFGKGLPSFVIKKPFLRFIKKKWTGAFRQNSQNSFRFDANTFLQIGSNVVPVNLDRGKKTKAKHSLKQVIVYIGFEYECPCGHRFILSKEHLKELDSSYSLQDESHYPPAEAPSSTFAGKSNSLNRMRVGMHGKTHFHSDGKISPSDISGKRNKFTEAIESNQPNECVETPREINPSVSLDDGSSAFSLLNRNLPVYMKCPHCTDSMDKQQQKYKFASTISQLQRIFLVTPPFPFVLTTCPIIQFEDSCLPPSVLDREQQSQFSPGCPIILPPKSFVAFRLPFIYGKWSDDGNMEPLRLLEQQPELTASLVKGTALQLISKEFDFTDHFTLEE</sequence>
<keyword evidence="2" id="KW-0866">Nonsense-mediated mRNA decay</keyword>
<name>A0A7I8JT12_SPIIN</name>
<reference evidence="5 6" key="1">
    <citation type="submission" date="2019-12" db="EMBL/GenBank/DDBJ databases">
        <authorList>
            <person name="Scholz U."/>
            <person name="Mascher M."/>
            <person name="Fiebig A."/>
        </authorList>
    </citation>
    <scope>NUCLEOTIDE SEQUENCE</scope>
</reference>
<evidence type="ECO:0000256" key="4">
    <source>
        <dbReference type="SAM" id="MobiDB-lite"/>
    </source>
</evidence>
<evidence type="ECO:0000313" key="5">
    <source>
        <dbReference type="EMBL" id="CAA2634312.1"/>
    </source>
</evidence>
<dbReference type="AlphaFoldDB" id="A0A7I8JT12"/>
<feature type="region of interest" description="Disordered" evidence="4">
    <location>
        <begin position="685"/>
        <end position="705"/>
    </location>
</feature>
<comment type="similarity">
    <text evidence="1">Belongs to the SMG8 family.</text>
</comment>
<accession>A0A7I8JT12</accession>
<evidence type="ECO:0000256" key="3">
    <source>
        <dbReference type="ARBA" id="ARBA00029509"/>
    </source>
</evidence>
<dbReference type="InterPro" id="IPR019354">
    <property type="entry name" value="SMG8-like"/>
</dbReference>
<dbReference type="GO" id="GO:0000184">
    <property type="term" value="P:nuclear-transcribed mRNA catabolic process, nonsense-mediated decay"/>
    <property type="evidence" value="ECO:0007669"/>
    <property type="project" value="UniProtKB-KW"/>
</dbReference>
<evidence type="ECO:0000313" key="6">
    <source>
        <dbReference type="Proteomes" id="UP001189122"/>
    </source>
</evidence>
<gene>
    <name evidence="5" type="ORF">SI7747_18019735</name>
</gene>
<dbReference type="EMBL" id="LR743605">
    <property type="protein sequence ID" value="CAA2634312.1"/>
    <property type="molecule type" value="Genomic_DNA"/>
</dbReference>
<dbReference type="Proteomes" id="UP001189122">
    <property type="component" value="Unassembled WGS sequence"/>
</dbReference>
<evidence type="ECO:0000256" key="1">
    <source>
        <dbReference type="ARBA" id="ARBA00006443"/>
    </source>
</evidence>
<feature type="compositionally biased region" description="Polar residues" evidence="4">
    <location>
        <begin position="87"/>
        <end position="111"/>
    </location>
</feature>
<protein>
    <recommendedName>
        <fullName evidence="3">Nonsense-mediated mRNA decay factor SMG8</fullName>
    </recommendedName>
</protein>
<dbReference type="PANTHER" id="PTHR13091">
    <property type="entry name" value="AMPLIFIED IN BREAST CANCER 2-RELATED"/>
    <property type="match status" value="1"/>
</dbReference>
<dbReference type="EMBL" id="CACRZD030000018">
    <property type="protein sequence ID" value="CAA6673318.1"/>
    <property type="molecule type" value="Genomic_DNA"/>
</dbReference>